<keyword evidence="7" id="KW-1185">Reference proteome</keyword>
<keyword evidence="5" id="KW-0503">Monooxygenase</keyword>
<proteinExistence type="predicted"/>
<evidence type="ECO:0000313" key="6">
    <source>
        <dbReference type="EMBL" id="KAL1297649.1"/>
    </source>
</evidence>
<name>A0ABR3P4Q8_9PEZI</name>
<dbReference type="PANTHER" id="PTHR43872:SF1">
    <property type="entry name" value="MONOOXYGENASE, PUTATIVE (AFU_ORTHOLOGUE AFUA_8G02570)-RELATED"/>
    <property type="match status" value="1"/>
</dbReference>
<comment type="cofactor">
    <cofactor evidence="1">
        <name>FAD</name>
        <dbReference type="ChEBI" id="CHEBI:57692"/>
    </cofactor>
</comment>
<dbReference type="InterPro" id="IPR036188">
    <property type="entry name" value="FAD/NAD-bd_sf"/>
</dbReference>
<evidence type="ECO:0008006" key="8">
    <source>
        <dbReference type="Google" id="ProtNLM"/>
    </source>
</evidence>
<evidence type="ECO:0000313" key="7">
    <source>
        <dbReference type="Proteomes" id="UP001562354"/>
    </source>
</evidence>
<dbReference type="InterPro" id="IPR020946">
    <property type="entry name" value="Flavin_mOase-like"/>
</dbReference>
<evidence type="ECO:0000256" key="5">
    <source>
        <dbReference type="ARBA" id="ARBA00023033"/>
    </source>
</evidence>
<dbReference type="SUPFAM" id="SSF51905">
    <property type="entry name" value="FAD/NAD(P)-binding domain"/>
    <property type="match status" value="2"/>
</dbReference>
<comment type="caution">
    <text evidence="6">The sequence shown here is derived from an EMBL/GenBank/DDBJ whole genome shotgun (WGS) entry which is preliminary data.</text>
</comment>
<dbReference type="EMBL" id="JBFMKM010000014">
    <property type="protein sequence ID" value="KAL1297649.1"/>
    <property type="molecule type" value="Genomic_DNA"/>
</dbReference>
<organism evidence="6 7">
    <name type="scientific">Neodothiora populina</name>
    <dbReference type="NCBI Taxonomy" id="2781224"/>
    <lineage>
        <taxon>Eukaryota</taxon>
        <taxon>Fungi</taxon>
        <taxon>Dikarya</taxon>
        <taxon>Ascomycota</taxon>
        <taxon>Pezizomycotina</taxon>
        <taxon>Dothideomycetes</taxon>
        <taxon>Dothideomycetidae</taxon>
        <taxon>Dothideales</taxon>
        <taxon>Dothioraceae</taxon>
        <taxon>Neodothiora</taxon>
    </lineage>
</organism>
<keyword evidence="2" id="KW-0285">Flavoprotein</keyword>
<dbReference type="RefSeq" id="XP_069197331.1">
    <property type="nucleotide sequence ID" value="XM_069346119.1"/>
</dbReference>
<accession>A0ABR3P4Q8</accession>
<reference evidence="6 7" key="1">
    <citation type="submission" date="2024-07" db="EMBL/GenBank/DDBJ databases">
        <title>Draft sequence of the Neodothiora populina.</title>
        <authorList>
            <person name="Drown D.D."/>
            <person name="Schuette U.S."/>
            <person name="Buechlein A.B."/>
            <person name="Rusch D.R."/>
            <person name="Winton L.W."/>
            <person name="Adams G.A."/>
        </authorList>
    </citation>
    <scope>NUCLEOTIDE SEQUENCE [LARGE SCALE GENOMIC DNA]</scope>
    <source>
        <strain evidence="6 7">CPC 39397</strain>
    </source>
</reference>
<evidence type="ECO:0000256" key="1">
    <source>
        <dbReference type="ARBA" id="ARBA00001974"/>
    </source>
</evidence>
<keyword evidence="3" id="KW-0274">FAD</keyword>
<dbReference type="GeneID" id="95979904"/>
<sequence>MADQTSNAFDVLIIGAGISGINAAYRLQEQTPDRTYAILEARHSIGGTWDLFKYPGIRSDSDLHTFGFPFRPWEKENAIADGQSIKSYMEDTMHQFGIDQHILYHHKLLSANWSTDGQHWGLSVDHEGTKKQFHAKFVIFCTGYYDYNEALPAKIPGIDNFQGQVIHPQFWPEDLDYQDKDIVIIGSGATAITLLPNLAKGGAGHVTMLQRSPTYIVALPQVNKLAYWTRRILPLNWALKVIRFQSIVLPFLFFKFCQAFPERAKRGLEKGVRAQLPEGYPIDPDFKPSYNPWDQRLCVSPDGDFYECLRHGKSSIVTANIKQVNEKSIHLKDSDKVLTPDIIITATGLKIMVAGGAKLSVDNEEVHVPQKHLWKGVMLEDVPNAAFAFGYTNASWTLGSDASAQFVTRLLNKMKRDNITQAVAKVDRTTGLQDRSIFNLTSTYVKEAEGDLPKAGDRAPWLRRSHYLRDLWEARYGDMSKEMIYSRIST</sequence>
<dbReference type="Pfam" id="PF13450">
    <property type="entry name" value="NAD_binding_8"/>
    <property type="match status" value="1"/>
</dbReference>
<protein>
    <recommendedName>
        <fullName evidence="8">Monooxygenase</fullName>
    </recommendedName>
</protein>
<evidence type="ECO:0000256" key="3">
    <source>
        <dbReference type="ARBA" id="ARBA00022827"/>
    </source>
</evidence>
<keyword evidence="4" id="KW-0560">Oxidoreductase</keyword>
<evidence type="ECO:0000256" key="2">
    <source>
        <dbReference type="ARBA" id="ARBA00022630"/>
    </source>
</evidence>
<dbReference type="Pfam" id="PF00743">
    <property type="entry name" value="FMO-like"/>
    <property type="match status" value="1"/>
</dbReference>
<gene>
    <name evidence="6" type="ORF">AAFC00_006205</name>
</gene>
<dbReference type="PANTHER" id="PTHR43872">
    <property type="entry name" value="MONOOXYGENASE, PUTATIVE (AFU_ORTHOLOGUE AFUA_8G02570)-RELATED"/>
    <property type="match status" value="1"/>
</dbReference>
<dbReference type="InterPro" id="IPR051820">
    <property type="entry name" value="FAD-binding_MO"/>
</dbReference>
<dbReference type="Proteomes" id="UP001562354">
    <property type="component" value="Unassembled WGS sequence"/>
</dbReference>
<evidence type="ECO:0000256" key="4">
    <source>
        <dbReference type="ARBA" id="ARBA00023002"/>
    </source>
</evidence>
<dbReference type="Gene3D" id="3.50.50.60">
    <property type="entry name" value="FAD/NAD(P)-binding domain"/>
    <property type="match status" value="3"/>
</dbReference>